<dbReference type="VEuPathDB" id="TrichDB:TRFO_15551"/>
<dbReference type="Proteomes" id="UP000179807">
    <property type="component" value="Unassembled WGS sequence"/>
</dbReference>
<comment type="caution">
    <text evidence="1">The sequence shown here is derived from an EMBL/GenBank/DDBJ whole genome shotgun (WGS) entry which is preliminary data.</text>
</comment>
<dbReference type="GeneID" id="94833159"/>
<accession>A0A1J4KWH6</accession>
<reference evidence="1" key="1">
    <citation type="submission" date="2016-10" db="EMBL/GenBank/DDBJ databases">
        <authorList>
            <person name="Benchimol M."/>
            <person name="Almeida L.G."/>
            <person name="Vasconcelos A.T."/>
            <person name="Perreira-Neves A."/>
            <person name="Rosa I.A."/>
            <person name="Tasca T."/>
            <person name="Bogo M.R."/>
            <person name="de Souza W."/>
        </authorList>
    </citation>
    <scope>NUCLEOTIDE SEQUENCE [LARGE SCALE GENOMIC DNA]</scope>
    <source>
        <strain evidence="1">K</strain>
    </source>
</reference>
<evidence type="ECO:0008006" key="3">
    <source>
        <dbReference type="Google" id="ProtNLM"/>
    </source>
</evidence>
<sequence length="435" mass="51010">MRTILLNHFFLMSNRSSYLDENITLFAEKCIELQKEFDMVNFENVEEIAQNILQLSFIKDEDGPHVLWDFIQTTLINTFNKTIMVPKLLSLLMLHLFTNEELKQQLLNIISDELNSQVETNNNTTNNCTKIDIKFKIPLFYFMIVNDLYDQTKLVQSLFNNKLLDHNNLYIFYFWFLPILEKKFPDLNDRILRYMKIRPPIGFEVFLKYLNTFSNNDWYLHKKFTETGYYPGTLESAIKADDISLLVSLASKNDDFDWNQSIQPSILHNCYILNQNPTLIQFAAFFGAKKCFDYLYGNGSSIMKKNTVKTIEFAVAGGNIEIIQELSEKFRIFYGSLQLSSWFHKNEVFYWIYDQSEANDLLLSASSVFVAPLFFAVKSNNIEILMFCLSEITNLENFQIKLQETDIAKMINYSKSSGELFSESYKIFSEFIDKI</sequence>
<gene>
    <name evidence="1" type="ORF">TRFO_15551</name>
</gene>
<protein>
    <recommendedName>
        <fullName evidence="3">DUF3447 domain-containing protein</fullName>
    </recommendedName>
</protein>
<evidence type="ECO:0000313" key="2">
    <source>
        <dbReference type="Proteomes" id="UP000179807"/>
    </source>
</evidence>
<organism evidence="1 2">
    <name type="scientific">Tritrichomonas foetus</name>
    <dbReference type="NCBI Taxonomy" id="1144522"/>
    <lineage>
        <taxon>Eukaryota</taxon>
        <taxon>Metamonada</taxon>
        <taxon>Parabasalia</taxon>
        <taxon>Tritrichomonadida</taxon>
        <taxon>Tritrichomonadidae</taxon>
        <taxon>Tritrichomonas</taxon>
    </lineage>
</organism>
<name>A0A1J4KWH6_9EUKA</name>
<dbReference type="RefSeq" id="XP_068367190.1">
    <property type="nucleotide sequence ID" value="XM_068498455.1"/>
</dbReference>
<dbReference type="InterPro" id="IPR036770">
    <property type="entry name" value="Ankyrin_rpt-contain_sf"/>
</dbReference>
<dbReference type="SUPFAM" id="SSF48403">
    <property type="entry name" value="Ankyrin repeat"/>
    <property type="match status" value="1"/>
</dbReference>
<dbReference type="PANTHER" id="PTHR24159">
    <property type="match status" value="1"/>
</dbReference>
<dbReference type="AlphaFoldDB" id="A0A1J4KWH6"/>
<evidence type="ECO:0000313" key="1">
    <source>
        <dbReference type="EMBL" id="OHT14054.1"/>
    </source>
</evidence>
<keyword evidence="2" id="KW-1185">Reference proteome</keyword>
<proteinExistence type="predicted"/>
<dbReference type="OrthoDB" id="10439293at2759"/>
<dbReference type="EMBL" id="MLAK01000422">
    <property type="protein sequence ID" value="OHT14054.1"/>
    <property type="molecule type" value="Genomic_DNA"/>
</dbReference>
<dbReference type="PANTHER" id="PTHR24159:SF5">
    <property type="entry name" value="ANK_REP_REGION DOMAIN-CONTAINING PROTEIN"/>
    <property type="match status" value="1"/>
</dbReference>